<proteinExistence type="predicted"/>
<dbReference type="PANTHER" id="PTHR31963">
    <property type="entry name" value="RAS GUANINE NUCLEOTIDE EXCHANGE FACTOR K"/>
    <property type="match status" value="1"/>
</dbReference>
<protein>
    <submittedName>
        <fullName evidence="3">NADH-ubiquinone oxidoreductase</fullName>
    </submittedName>
</protein>
<feature type="transmembrane region" description="Helical" evidence="2">
    <location>
        <begin position="430"/>
        <end position="452"/>
    </location>
</feature>
<evidence type="ECO:0000256" key="2">
    <source>
        <dbReference type="SAM" id="Phobius"/>
    </source>
</evidence>
<feature type="transmembrane region" description="Helical" evidence="2">
    <location>
        <begin position="406"/>
        <end position="424"/>
    </location>
</feature>
<feature type="transmembrane region" description="Helical" evidence="2">
    <location>
        <begin position="163"/>
        <end position="181"/>
    </location>
</feature>
<dbReference type="EMBL" id="BKCJ010002362">
    <property type="protein sequence ID" value="GEU48039.1"/>
    <property type="molecule type" value="Genomic_DNA"/>
</dbReference>
<feature type="coiled-coil region" evidence="1">
    <location>
        <begin position="36"/>
        <end position="63"/>
    </location>
</feature>
<gene>
    <name evidence="3" type="ORF">Tci_020017</name>
</gene>
<keyword evidence="2" id="KW-0812">Transmembrane</keyword>
<dbReference type="InterPro" id="IPR021924">
    <property type="entry name" value="DUF3537"/>
</dbReference>
<dbReference type="Pfam" id="PF12056">
    <property type="entry name" value="DUF3537"/>
    <property type="match status" value="1"/>
</dbReference>
<evidence type="ECO:0000256" key="1">
    <source>
        <dbReference type="SAM" id="Coils"/>
    </source>
</evidence>
<name>A0A6L2KGI5_TANCI</name>
<comment type="caution">
    <text evidence="3">The sequence shown here is derived from an EMBL/GenBank/DDBJ whole genome shotgun (WGS) entry which is preliminary data.</text>
</comment>
<dbReference type="PANTHER" id="PTHR31963:SF28">
    <property type="entry name" value="GUSTATORY RECEPTOR"/>
    <property type="match status" value="1"/>
</dbReference>
<keyword evidence="2" id="KW-0472">Membrane</keyword>
<dbReference type="AlphaFoldDB" id="A0A6L2KGI5"/>
<keyword evidence="3" id="KW-0830">Ubiquinone</keyword>
<organism evidence="3">
    <name type="scientific">Tanacetum cinerariifolium</name>
    <name type="common">Dalmatian daisy</name>
    <name type="synonym">Chrysanthemum cinerariifolium</name>
    <dbReference type="NCBI Taxonomy" id="118510"/>
    <lineage>
        <taxon>Eukaryota</taxon>
        <taxon>Viridiplantae</taxon>
        <taxon>Streptophyta</taxon>
        <taxon>Embryophyta</taxon>
        <taxon>Tracheophyta</taxon>
        <taxon>Spermatophyta</taxon>
        <taxon>Magnoliopsida</taxon>
        <taxon>eudicotyledons</taxon>
        <taxon>Gunneridae</taxon>
        <taxon>Pentapetalae</taxon>
        <taxon>asterids</taxon>
        <taxon>campanulids</taxon>
        <taxon>Asterales</taxon>
        <taxon>Asteraceae</taxon>
        <taxon>Asteroideae</taxon>
        <taxon>Anthemideae</taxon>
        <taxon>Anthemidinae</taxon>
        <taxon>Tanacetum</taxon>
    </lineage>
</organism>
<reference evidence="3" key="1">
    <citation type="journal article" date="2019" name="Sci. Rep.">
        <title>Draft genome of Tanacetum cinerariifolium, the natural source of mosquito coil.</title>
        <authorList>
            <person name="Yamashiro T."/>
            <person name="Shiraishi A."/>
            <person name="Satake H."/>
            <person name="Nakayama K."/>
        </authorList>
    </citation>
    <scope>NUCLEOTIDE SEQUENCE</scope>
</reference>
<evidence type="ECO:0000313" key="3">
    <source>
        <dbReference type="EMBL" id="GEU48039.1"/>
    </source>
</evidence>
<keyword evidence="2" id="KW-1133">Transmembrane helix</keyword>
<keyword evidence="1" id="KW-0175">Coiled coil</keyword>
<feature type="transmembrane region" description="Helical" evidence="2">
    <location>
        <begin position="79"/>
        <end position="98"/>
    </location>
</feature>
<feature type="transmembrane region" description="Helical" evidence="2">
    <location>
        <begin position="270"/>
        <end position="290"/>
    </location>
</feature>
<feature type="transmembrane region" description="Helical" evidence="2">
    <location>
        <begin position="201"/>
        <end position="226"/>
    </location>
</feature>
<sequence>MSHISSFSTVEESADEHEIGDEYLTEKEQYQLLLDEEALRETLEEKTRAEKEWEERIRQEQAHDELFRLEFGVQSDSESVFVVIGVVTPITLIVYSFCSDCAKYQIRQFEVEILVSQGVVAAIALFCVSRNLRKYGVRKLLFVDEYDAYAVLYRKLYIQKINGFFRGLAVWLLVCLLLKTAREVTRVVYLHHDSWWLSAAYLIASLVTWAYSAIIILSGTALFNLVGNLQVIRIENYGKILEKDLDVSVYIEEHMRLAHYLSKISHRFRVFLLLEFLVVTGSQFAALLQTTQNKGIINFINTGDFAVLSILELVGIVLCLSAASKISHRAQALGSVACRWHALITCDSNDASQSGTSIDIKNTAVNSMGSLGVNNSESELESDFVPFATHNQFASSTSSYHKRQSFVSYVQSNTGGFTIFGWIIDRMLINTIFFIELSLIFFVLGKTITITLR</sequence>
<feature type="transmembrane region" description="Helical" evidence="2">
    <location>
        <begin position="296"/>
        <end position="320"/>
    </location>
</feature>
<accession>A0A6L2KGI5</accession>